<comment type="similarity">
    <text evidence="1">Belongs to the class IV-like SAM-binding methyltransferase superfamily. RNA methyltransferase NEP1 family.</text>
</comment>
<dbReference type="Proteomes" id="UP000265566">
    <property type="component" value="Chromosome 1"/>
</dbReference>
<dbReference type="SUPFAM" id="SSF75217">
    <property type="entry name" value="alpha/beta knot"/>
    <property type="match status" value="1"/>
</dbReference>
<dbReference type="EC" id="2.1.1.257" evidence="5"/>
<dbReference type="GO" id="GO:0070037">
    <property type="term" value="F:rRNA (pseudouridine) methyltransferase activity"/>
    <property type="evidence" value="ECO:0007669"/>
    <property type="project" value="InterPro"/>
</dbReference>
<protein>
    <submittedName>
        <fullName evidence="5">Putative tRNA (Pseudouridine(54)-N(1))-methyltransferase</fullName>
        <ecNumber evidence="5">2.1.1.257</ecNumber>
    </submittedName>
</protein>
<evidence type="ECO:0000256" key="4">
    <source>
        <dbReference type="ARBA" id="ARBA00022884"/>
    </source>
</evidence>
<keyword evidence="5" id="KW-0808">Transferase</keyword>
<dbReference type="Pfam" id="PF03587">
    <property type="entry name" value="EMG1"/>
    <property type="match status" value="1"/>
</dbReference>
<accession>A0A396K4I8</accession>
<dbReference type="AlphaFoldDB" id="A0A396K4I8"/>
<evidence type="ECO:0000256" key="2">
    <source>
        <dbReference type="ARBA" id="ARBA00022517"/>
    </source>
</evidence>
<evidence type="ECO:0000256" key="1">
    <source>
        <dbReference type="ARBA" id="ARBA00008115"/>
    </source>
</evidence>
<proteinExistence type="inferred from homology"/>
<dbReference type="PANTHER" id="PTHR12636:SF12">
    <property type="entry name" value="RIBOSOMAL RNA SMALL SUBUNIT METHYLTRANSFERASE NEP1-LIKE"/>
    <property type="match status" value="1"/>
</dbReference>
<evidence type="ECO:0000256" key="3">
    <source>
        <dbReference type="ARBA" id="ARBA00022730"/>
    </source>
</evidence>
<keyword evidence="5" id="KW-0489">Methyltransferase</keyword>
<keyword evidence="2" id="KW-0690">Ribosome biogenesis</keyword>
<evidence type="ECO:0000313" key="5">
    <source>
        <dbReference type="EMBL" id="RHN82575.1"/>
    </source>
</evidence>
<sequence length="78" mass="8789">MNPDDYRPDIVHQALLAILSSALCLAGRVSAIFIRTGEGILIKVDPQTRIPKTFGNFCNMMGKLSFSSTHEMYYHSWL</sequence>
<name>A0A396K4I8_MEDTR</name>
<evidence type="ECO:0000313" key="6">
    <source>
        <dbReference type="Proteomes" id="UP000265566"/>
    </source>
</evidence>
<reference evidence="6" key="1">
    <citation type="journal article" date="2018" name="Nat. Plants">
        <title>Whole-genome landscape of Medicago truncatula symbiotic genes.</title>
        <authorList>
            <person name="Pecrix Y."/>
            <person name="Staton S.E."/>
            <person name="Sallet E."/>
            <person name="Lelandais-Briere C."/>
            <person name="Moreau S."/>
            <person name="Carrere S."/>
            <person name="Blein T."/>
            <person name="Jardinaud M.F."/>
            <person name="Latrasse D."/>
            <person name="Zouine M."/>
            <person name="Zahm M."/>
            <person name="Kreplak J."/>
            <person name="Mayjonade B."/>
            <person name="Satge C."/>
            <person name="Perez M."/>
            <person name="Cauet S."/>
            <person name="Marande W."/>
            <person name="Chantry-Darmon C."/>
            <person name="Lopez-Roques C."/>
            <person name="Bouchez O."/>
            <person name="Berard A."/>
            <person name="Debelle F."/>
            <person name="Munos S."/>
            <person name="Bendahmane A."/>
            <person name="Berges H."/>
            <person name="Niebel A."/>
            <person name="Buitink J."/>
            <person name="Frugier F."/>
            <person name="Benhamed M."/>
            <person name="Crespi M."/>
            <person name="Gouzy J."/>
            <person name="Gamas P."/>
        </authorList>
    </citation>
    <scope>NUCLEOTIDE SEQUENCE [LARGE SCALE GENOMIC DNA]</scope>
    <source>
        <strain evidence="6">cv. Jemalong A17</strain>
    </source>
</reference>
<dbReference type="PANTHER" id="PTHR12636">
    <property type="entry name" value="NEP1/MRA1"/>
    <property type="match status" value="1"/>
</dbReference>
<gene>
    <name evidence="5" type="ORF">MtrunA17_Chr1g0211311</name>
</gene>
<organism evidence="5 6">
    <name type="scientific">Medicago truncatula</name>
    <name type="common">Barrel medic</name>
    <name type="synonym">Medicago tribuloides</name>
    <dbReference type="NCBI Taxonomy" id="3880"/>
    <lineage>
        <taxon>Eukaryota</taxon>
        <taxon>Viridiplantae</taxon>
        <taxon>Streptophyta</taxon>
        <taxon>Embryophyta</taxon>
        <taxon>Tracheophyta</taxon>
        <taxon>Spermatophyta</taxon>
        <taxon>Magnoliopsida</taxon>
        <taxon>eudicotyledons</taxon>
        <taxon>Gunneridae</taxon>
        <taxon>Pentapetalae</taxon>
        <taxon>rosids</taxon>
        <taxon>fabids</taxon>
        <taxon>Fabales</taxon>
        <taxon>Fabaceae</taxon>
        <taxon>Papilionoideae</taxon>
        <taxon>50 kb inversion clade</taxon>
        <taxon>NPAAA clade</taxon>
        <taxon>Hologalegina</taxon>
        <taxon>IRL clade</taxon>
        <taxon>Trifolieae</taxon>
        <taxon>Medicago</taxon>
    </lineage>
</organism>
<keyword evidence="4" id="KW-0694">RNA-binding</keyword>
<dbReference type="InterPro" id="IPR005304">
    <property type="entry name" value="Rbsml_bgen_MeTrfase_EMG1/NEP1"/>
</dbReference>
<dbReference type="GO" id="GO:0019843">
    <property type="term" value="F:rRNA binding"/>
    <property type="evidence" value="ECO:0007669"/>
    <property type="project" value="UniProtKB-KW"/>
</dbReference>
<dbReference type="GO" id="GO:0070475">
    <property type="term" value="P:rRNA base methylation"/>
    <property type="evidence" value="ECO:0007669"/>
    <property type="project" value="InterPro"/>
</dbReference>
<keyword evidence="3" id="KW-0699">rRNA-binding</keyword>
<comment type="caution">
    <text evidence="5">The sequence shown here is derived from an EMBL/GenBank/DDBJ whole genome shotgun (WGS) entry which is preliminary data.</text>
</comment>
<dbReference type="InterPro" id="IPR029028">
    <property type="entry name" value="Alpha/beta_knot_MTases"/>
</dbReference>
<dbReference type="EMBL" id="PSQE01000001">
    <property type="protein sequence ID" value="RHN82575.1"/>
    <property type="molecule type" value="Genomic_DNA"/>
</dbReference>
<dbReference type="Gene3D" id="3.40.1280.10">
    <property type="match status" value="1"/>
</dbReference>
<dbReference type="InterPro" id="IPR029026">
    <property type="entry name" value="tRNA_m1G_MTases_N"/>
</dbReference>
<dbReference type="Gramene" id="rna6748">
    <property type="protein sequence ID" value="RHN82575.1"/>
    <property type="gene ID" value="gene6748"/>
</dbReference>